<keyword evidence="2" id="KW-1185">Reference proteome</keyword>
<feature type="non-terminal residue" evidence="1">
    <location>
        <position position="85"/>
    </location>
</feature>
<evidence type="ECO:0000313" key="2">
    <source>
        <dbReference type="Proteomes" id="UP000265520"/>
    </source>
</evidence>
<protein>
    <submittedName>
        <fullName evidence="1">Uncharacterized protein</fullName>
    </submittedName>
</protein>
<dbReference type="AlphaFoldDB" id="A0A392SHX7"/>
<dbReference type="Proteomes" id="UP000265520">
    <property type="component" value="Unassembled WGS sequence"/>
</dbReference>
<reference evidence="1 2" key="1">
    <citation type="journal article" date="2018" name="Front. Plant Sci.">
        <title>Red Clover (Trifolium pratense) and Zigzag Clover (T. medium) - A Picture of Genomic Similarities and Differences.</title>
        <authorList>
            <person name="Dluhosova J."/>
            <person name="Istvanek J."/>
            <person name="Nedelnik J."/>
            <person name="Repkova J."/>
        </authorList>
    </citation>
    <scope>NUCLEOTIDE SEQUENCE [LARGE SCALE GENOMIC DNA]</scope>
    <source>
        <strain evidence="2">cv. 10/8</strain>
        <tissue evidence="1">Leaf</tissue>
    </source>
</reference>
<accession>A0A392SHX7</accession>
<proteinExistence type="predicted"/>
<sequence length="85" mass="10196">MYKVSWPNHVPLVEINRLEKPTYCLAIEDESDEKPWYHDIKNYLQKQEYPTDASNGDKRTLRRLASSFFLDGEVLYKRNYELVLL</sequence>
<dbReference type="PANTHER" id="PTHR48475">
    <property type="entry name" value="RIBONUCLEASE H"/>
    <property type="match status" value="1"/>
</dbReference>
<organism evidence="1 2">
    <name type="scientific">Trifolium medium</name>
    <dbReference type="NCBI Taxonomy" id="97028"/>
    <lineage>
        <taxon>Eukaryota</taxon>
        <taxon>Viridiplantae</taxon>
        <taxon>Streptophyta</taxon>
        <taxon>Embryophyta</taxon>
        <taxon>Tracheophyta</taxon>
        <taxon>Spermatophyta</taxon>
        <taxon>Magnoliopsida</taxon>
        <taxon>eudicotyledons</taxon>
        <taxon>Gunneridae</taxon>
        <taxon>Pentapetalae</taxon>
        <taxon>rosids</taxon>
        <taxon>fabids</taxon>
        <taxon>Fabales</taxon>
        <taxon>Fabaceae</taxon>
        <taxon>Papilionoideae</taxon>
        <taxon>50 kb inversion clade</taxon>
        <taxon>NPAAA clade</taxon>
        <taxon>Hologalegina</taxon>
        <taxon>IRL clade</taxon>
        <taxon>Trifolieae</taxon>
        <taxon>Trifolium</taxon>
    </lineage>
</organism>
<comment type="caution">
    <text evidence="1">The sequence shown here is derived from an EMBL/GenBank/DDBJ whole genome shotgun (WGS) entry which is preliminary data.</text>
</comment>
<evidence type="ECO:0000313" key="1">
    <source>
        <dbReference type="EMBL" id="MCI47545.1"/>
    </source>
</evidence>
<name>A0A392SHX7_9FABA</name>
<dbReference type="PANTHER" id="PTHR48475:SF1">
    <property type="entry name" value="RNASE H TYPE-1 DOMAIN-CONTAINING PROTEIN"/>
    <property type="match status" value="1"/>
</dbReference>
<dbReference type="EMBL" id="LXQA010373782">
    <property type="protein sequence ID" value="MCI47545.1"/>
    <property type="molecule type" value="Genomic_DNA"/>
</dbReference>